<sequence>MPSTPGLSTMFTPAADLDHPVTMRHAGRELLSLALIDARNRSLRLFAAFEAAARPDALDGTPPPLQGSPLWWLGQLGWYQEHWIARNVQRHRGRRCDARGIRLASIDPRADLWWDPRLRSPVERGATDLPRAAAVRQYLADTLEVTLELLMEAPEQDETLYFYRDALFHEDRQAERLIEAAQMLDVPLPEATAPGAWVPHQPLAVSAGHWHIGIAPEQGGYVFESERGRRLDSCPDHDIDAQPVSWQQFLEFVADGGYRQSRWWSPAGWNWVCAQQRTGPVMAEDPADGLVQTRFGRTVRVHPNHPVVHVNLHEAQAWCRWAGRRLPSEVEWTHAAERLGSRGFRWGEVWEWTADRLVALEPDMGDCNLPQREAFLAACTQHHRVLRGGATVTRPRLRDARHRNHRLPEDQHGLTGFRSCAL</sequence>
<dbReference type="InterPro" id="IPR005532">
    <property type="entry name" value="SUMF_dom"/>
</dbReference>
<accession>A0A7Y9QUJ0</accession>
<gene>
    <name evidence="3" type="ORF">BDD16_000157</name>
</gene>
<feature type="region of interest" description="Disordered" evidence="1">
    <location>
        <begin position="392"/>
        <end position="411"/>
    </location>
</feature>
<organism evidence="3 4">
    <name type="scientific">Sphaerotilus montanus</name>
    <dbReference type="NCBI Taxonomy" id="522889"/>
    <lineage>
        <taxon>Bacteria</taxon>
        <taxon>Pseudomonadati</taxon>
        <taxon>Pseudomonadota</taxon>
        <taxon>Betaproteobacteria</taxon>
        <taxon>Burkholderiales</taxon>
        <taxon>Sphaerotilaceae</taxon>
        <taxon>Sphaerotilus</taxon>
    </lineage>
</organism>
<dbReference type="GO" id="GO:0120147">
    <property type="term" value="F:formylglycine-generating oxidase activity"/>
    <property type="evidence" value="ECO:0007669"/>
    <property type="project" value="TreeGrafter"/>
</dbReference>
<evidence type="ECO:0000313" key="3">
    <source>
        <dbReference type="EMBL" id="NYG31171.1"/>
    </source>
</evidence>
<dbReference type="PANTHER" id="PTHR23150:SF36">
    <property type="entry name" value="HERCYNINE OXYGENASE"/>
    <property type="match status" value="1"/>
</dbReference>
<name>A0A7Y9QUJ0_9BURK</name>
<comment type="caution">
    <text evidence="3">The sequence shown here is derived from an EMBL/GenBank/DDBJ whole genome shotgun (WGS) entry which is preliminary data.</text>
</comment>
<dbReference type="RefSeq" id="WP_246332436.1">
    <property type="nucleotide sequence ID" value="NZ_CAXYYM010000019.1"/>
</dbReference>
<reference evidence="3 4" key="1">
    <citation type="submission" date="2020-07" db="EMBL/GenBank/DDBJ databases">
        <title>Genomic Encyclopedia of Archaeal and Bacterial Type Strains, Phase II (KMG-II): from individual species to whole genera.</title>
        <authorList>
            <person name="Goeker M."/>
        </authorList>
    </citation>
    <scope>NUCLEOTIDE SEQUENCE [LARGE SCALE GENOMIC DNA]</scope>
    <source>
        <strain evidence="3 4">DSM 21226</strain>
    </source>
</reference>
<dbReference type="PANTHER" id="PTHR23150">
    <property type="entry name" value="SULFATASE MODIFYING FACTOR 1, 2"/>
    <property type="match status" value="1"/>
</dbReference>
<dbReference type="SUPFAM" id="SSF56436">
    <property type="entry name" value="C-type lectin-like"/>
    <property type="match status" value="1"/>
</dbReference>
<dbReference type="InterPro" id="IPR016187">
    <property type="entry name" value="CTDL_fold"/>
</dbReference>
<evidence type="ECO:0000259" key="2">
    <source>
        <dbReference type="Pfam" id="PF03781"/>
    </source>
</evidence>
<evidence type="ECO:0000256" key="1">
    <source>
        <dbReference type="SAM" id="MobiDB-lite"/>
    </source>
</evidence>
<protein>
    <submittedName>
        <fullName evidence="3">Formylglycine-generating enzyme required for sulfatase activity</fullName>
    </submittedName>
</protein>
<dbReference type="Gene3D" id="3.90.1580.10">
    <property type="entry name" value="paralog of FGE (formylglycine-generating enzyme)"/>
    <property type="match status" value="2"/>
</dbReference>
<feature type="domain" description="Sulfatase-modifying factor enzyme-like" evidence="2">
    <location>
        <begin position="226"/>
        <end position="337"/>
    </location>
</feature>
<dbReference type="InterPro" id="IPR042095">
    <property type="entry name" value="SUMF_sf"/>
</dbReference>
<evidence type="ECO:0000313" key="4">
    <source>
        <dbReference type="Proteomes" id="UP000518288"/>
    </source>
</evidence>
<dbReference type="Proteomes" id="UP000518288">
    <property type="component" value="Unassembled WGS sequence"/>
</dbReference>
<dbReference type="EMBL" id="JACCFH010000001">
    <property type="protein sequence ID" value="NYG31171.1"/>
    <property type="molecule type" value="Genomic_DNA"/>
</dbReference>
<dbReference type="AlphaFoldDB" id="A0A7Y9QUJ0"/>
<proteinExistence type="predicted"/>
<keyword evidence="4" id="KW-1185">Reference proteome</keyword>
<dbReference type="InterPro" id="IPR051043">
    <property type="entry name" value="Sulfatase_Mod_Factor_Kinase"/>
</dbReference>
<dbReference type="Pfam" id="PF03781">
    <property type="entry name" value="FGE-sulfatase"/>
    <property type="match status" value="1"/>
</dbReference>